<name>A0A318T326_9HYPH</name>
<dbReference type="AlphaFoldDB" id="A0A318T326"/>
<proteinExistence type="predicted"/>
<organism evidence="1 2">
    <name type="scientific">Phyllobacterium leguminum</name>
    <dbReference type="NCBI Taxonomy" id="314237"/>
    <lineage>
        <taxon>Bacteria</taxon>
        <taxon>Pseudomonadati</taxon>
        <taxon>Pseudomonadota</taxon>
        <taxon>Alphaproteobacteria</taxon>
        <taxon>Hyphomicrobiales</taxon>
        <taxon>Phyllobacteriaceae</taxon>
        <taxon>Phyllobacterium</taxon>
    </lineage>
</organism>
<keyword evidence="2" id="KW-1185">Reference proteome</keyword>
<sequence>MNTPLCLARHLPLKGGDWLTWLSAFILQRLRLVPDIQEGLISPLEGEMPGKAEGGILALPSLTIQKLYCRAKLSLLQINPPMTQPARESVLPLTEALPV</sequence>
<evidence type="ECO:0000313" key="2">
    <source>
        <dbReference type="Proteomes" id="UP000247454"/>
    </source>
</evidence>
<dbReference type="Proteomes" id="UP000247454">
    <property type="component" value="Unassembled WGS sequence"/>
</dbReference>
<protein>
    <recommendedName>
        <fullName evidence="3">Lytic murein transglycosylase</fullName>
    </recommendedName>
</protein>
<comment type="caution">
    <text evidence="1">The sequence shown here is derived from an EMBL/GenBank/DDBJ whole genome shotgun (WGS) entry which is preliminary data.</text>
</comment>
<evidence type="ECO:0000313" key="1">
    <source>
        <dbReference type="EMBL" id="PYE88425.1"/>
    </source>
</evidence>
<dbReference type="EMBL" id="QJTF01000007">
    <property type="protein sequence ID" value="PYE88425.1"/>
    <property type="molecule type" value="Genomic_DNA"/>
</dbReference>
<gene>
    <name evidence="1" type="ORF">C7477_10767</name>
</gene>
<accession>A0A318T326</accession>
<evidence type="ECO:0008006" key="3">
    <source>
        <dbReference type="Google" id="ProtNLM"/>
    </source>
</evidence>
<reference evidence="1 2" key="1">
    <citation type="submission" date="2018-06" db="EMBL/GenBank/DDBJ databases">
        <title>Genomic Encyclopedia of Type Strains, Phase III (KMG-III): the genomes of soil and plant-associated and newly described type strains.</title>
        <authorList>
            <person name="Whitman W."/>
        </authorList>
    </citation>
    <scope>NUCLEOTIDE SEQUENCE [LARGE SCALE GENOMIC DNA]</scope>
    <source>
        <strain evidence="1 2">ORS 1419</strain>
    </source>
</reference>